<feature type="transmembrane region" description="Helical" evidence="1">
    <location>
        <begin position="57"/>
        <end position="76"/>
    </location>
</feature>
<evidence type="ECO:0000256" key="1">
    <source>
        <dbReference type="SAM" id="Phobius"/>
    </source>
</evidence>
<proteinExistence type="predicted"/>
<keyword evidence="1" id="KW-0812">Transmembrane</keyword>
<evidence type="ECO:0000313" key="2">
    <source>
        <dbReference type="EMBL" id="QHT09200.1"/>
    </source>
</evidence>
<feature type="transmembrane region" description="Helical" evidence="1">
    <location>
        <begin position="21"/>
        <end position="37"/>
    </location>
</feature>
<name>A0A6C0CZ13_9ZZZZ</name>
<keyword evidence="1" id="KW-0472">Membrane</keyword>
<feature type="transmembrane region" description="Helical" evidence="1">
    <location>
        <begin position="83"/>
        <end position="106"/>
    </location>
</feature>
<dbReference type="EMBL" id="MN739508">
    <property type="protein sequence ID" value="QHT09200.1"/>
    <property type="molecule type" value="Genomic_DNA"/>
</dbReference>
<keyword evidence="1" id="KW-1133">Transmembrane helix</keyword>
<accession>A0A6C0CZ13</accession>
<organism evidence="2">
    <name type="scientific">viral metagenome</name>
    <dbReference type="NCBI Taxonomy" id="1070528"/>
    <lineage>
        <taxon>unclassified sequences</taxon>
        <taxon>metagenomes</taxon>
        <taxon>organismal metagenomes</taxon>
    </lineage>
</organism>
<protein>
    <submittedName>
        <fullName evidence="2">Uncharacterized protein</fullName>
    </submittedName>
</protein>
<reference evidence="2" key="1">
    <citation type="journal article" date="2020" name="Nature">
        <title>Giant virus diversity and host interactions through global metagenomics.</title>
        <authorList>
            <person name="Schulz F."/>
            <person name="Roux S."/>
            <person name="Paez-Espino D."/>
            <person name="Jungbluth S."/>
            <person name="Walsh D.A."/>
            <person name="Denef V.J."/>
            <person name="McMahon K.D."/>
            <person name="Konstantinidis K.T."/>
            <person name="Eloe-Fadrosh E.A."/>
            <person name="Kyrpides N.C."/>
            <person name="Woyke T."/>
        </authorList>
    </citation>
    <scope>NUCLEOTIDE SEQUENCE</scope>
    <source>
        <strain evidence="2">GVMAG-M-3300023110-24</strain>
    </source>
</reference>
<sequence>MEDTKESSGNKFIELDKMSPLVVYGILSSISLLTIYNTKNNFEKINTLISQNTLDIYIWYEVVFIIFGALMLLCFGQNGEKSLSCIMLFIPTILIAFKLIIIFIGVNNLSKKIPMDMSYGYGYQQAGAIPTIQDLNNKMLIKNQEQAKQSMPVNMSQELNQPLEKQQVNNRFGIADNEMMQPLGSIGSPF</sequence>
<dbReference type="AlphaFoldDB" id="A0A6C0CZ13"/>